<comment type="catalytic activity">
    <reaction evidence="2 7">
        <text>glutathione + H2O = L-cysteinylglycine + L-glutamate</text>
        <dbReference type="Rhea" id="RHEA:28807"/>
        <dbReference type="ChEBI" id="CHEBI:15377"/>
        <dbReference type="ChEBI" id="CHEBI:29985"/>
        <dbReference type="ChEBI" id="CHEBI:57925"/>
        <dbReference type="ChEBI" id="CHEBI:61694"/>
        <dbReference type="EC" id="3.4.19.13"/>
    </reaction>
</comment>
<dbReference type="GO" id="GO:0103068">
    <property type="term" value="F:leukotriene C4 gamma-glutamyl transferase activity"/>
    <property type="evidence" value="ECO:0007669"/>
    <property type="project" value="UniProtKB-EC"/>
</dbReference>
<proteinExistence type="inferred from homology"/>
<feature type="binding site" evidence="6">
    <location>
        <begin position="402"/>
        <end position="404"/>
    </location>
    <ligand>
        <name>L-glutamate</name>
        <dbReference type="ChEBI" id="CHEBI:29985"/>
    </ligand>
</feature>
<reference evidence="9 10" key="1">
    <citation type="submission" date="2015-11" db="EMBL/GenBank/DDBJ databases">
        <title>Genomic analysis of 38 Legionella species identifies large and diverse effector repertoires.</title>
        <authorList>
            <person name="Burstein D."/>
            <person name="Amaro F."/>
            <person name="Zusman T."/>
            <person name="Lifshitz Z."/>
            <person name="Cohen O."/>
            <person name="Gilbert J.A."/>
            <person name="Pupko T."/>
            <person name="Shuman H.A."/>
            <person name="Segal G."/>
        </authorList>
    </citation>
    <scope>NUCLEOTIDE SEQUENCE [LARGE SCALE GENOMIC DNA]</scope>
    <source>
        <strain evidence="9 10">IMVS3376</strain>
    </source>
</reference>
<evidence type="ECO:0000313" key="9">
    <source>
        <dbReference type="EMBL" id="KTD68467.1"/>
    </source>
</evidence>
<keyword evidence="7" id="KW-0808">Transferase</keyword>
<evidence type="ECO:0000256" key="8">
    <source>
        <dbReference type="SAM" id="SignalP"/>
    </source>
</evidence>
<keyword evidence="7" id="KW-0865">Zymogen</keyword>
<keyword evidence="3 7" id="KW-0012">Acyltransferase</keyword>
<comment type="similarity">
    <text evidence="7">Belongs to the gamma-glutamyltransferase family.</text>
</comment>
<comment type="catalytic activity">
    <reaction evidence="1 7">
        <text>an S-substituted glutathione + H2O = an S-substituted L-cysteinylglycine + L-glutamate</text>
        <dbReference type="Rhea" id="RHEA:59468"/>
        <dbReference type="ChEBI" id="CHEBI:15377"/>
        <dbReference type="ChEBI" id="CHEBI:29985"/>
        <dbReference type="ChEBI" id="CHEBI:90779"/>
        <dbReference type="ChEBI" id="CHEBI:143103"/>
        <dbReference type="EC" id="3.4.19.13"/>
    </reaction>
</comment>
<dbReference type="GO" id="GO:0006750">
    <property type="term" value="P:glutathione biosynthetic process"/>
    <property type="evidence" value="ECO:0007669"/>
    <property type="project" value="UniProtKB-KW"/>
</dbReference>
<feature type="active site" description="Nucleophile" evidence="5">
    <location>
        <position position="384"/>
    </location>
</feature>
<dbReference type="EC" id="3.4.19.13" evidence="7"/>
<comment type="caution">
    <text evidence="9">The sequence shown here is derived from an EMBL/GenBank/DDBJ whole genome shotgun (WGS) entry which is preliminary data.</text>
</comment>
<keyword evidence="7" id="KW-0317">Glutathione biosynthesis</keyword>
<dbReference type="NCBIfam" id="TIGR00066">
    <property type="entry name" value="g_glut_trans"/>
    <property type="match status" value="1"/>
</dbReference>
<comment type="subunit">
    <text evidence="7">This enzyme consists of two polypeptide chains, which are synthesized in precursor form from a single polypeptide.</text>
</comment>
<evidence type="ECO:0000256" key="6">
    <source>
        <dbReference type="PIRSR" id="PIRSR600101-2"/>
    </source>
</evidence>
<keyword evidence="7" id="KW-0378">Hydrolase</keyword>
<organism evidence="9 10">
    <name type="scientific">Legionella steelei</name>
    <dbReference type="NCBI Taxonomy" id="947033"/>
    <lineage>
        <taxon>Bacteria</taxon>
        <taxon>Pseudomonadati</taxon>
        <taxon>Pseudomonadota</taxon>
        <taxon>Gammaproteobacteria</taxon>
        <taxon>Legionellales</taxon>
        <taxon>Legionellaceae</taxon>
        <taxon>Legionella</taxon>
    </lineage>
</organism>
<evidence type="ECO:0000256" key="2">
    <source>
        <dbReference type="ARBA" id="ARBA00001089"/>
    </source>
</evidence>
<dbReference type="EMBL" id="LNYY01000019">
    <property type="protein sequence ID" value="KTD68467.1"/>
    <property type="molecule type" value="Genomic_DNA"/>
</dbReference>
<dbReference type="PRINTS" id="PR01210">
    <property type="entry name" value="GGTRANSPTASE"/>
</dbReference>
<dbReference type="RefSeq" id="WP_058510557.1">
    <property type="nucleotide sequence ID" value="NZ_DAIOMV010000007.1"/>
</dbReference>
<dbReference type="PANTHER" id="PTHR43199">
    <property type="entry name" value="GLUTATHIONE HYDROLASE"/>
    <property type="match status" value="1"/>
</dbReference>
<dbReference type="AlphaFoldDB" id="A0A0W0ZI19"/>
<feature type="chain" id="PRO_5006918668" description="Glutathione hydrolase proenzyme" evidence="8">
    <location>
        <begin position="27"/>
        <end position="586"/>
    </location>
</feature>
<dbReference type="Gene3D" id="1.10.246.130">
    <property type="match status" value="1"/>
</dbReference>
<feature type="binding site" evidence="6">
    <location>
        <begin position="455"/>
        <end position="456"/>
    </location>
    <ligand>
        <name>L-glutamate</name>
        <dbReference type="ChEBI" id="CHEBI:29985"/>
    </ligand>
</feature>
<dbReference type="GO" id="GO:0036374">
    <property type="term" value="F:glutathione hydrolase activity"/>
    <property type="evidence" value="ECO:0007669"/>
    <property type="project" value="UniProtKB-UniRule"/>
</dbReference>
<dbReference type="GO" id="GO:0006751">
    <property type="term" value="P:glutathione catabolic process"/>
    <property type="evidence" value="ECO:0007669"/>
    <property type="project" value="UniProtKB-UniRule"/>
</dbReference>
<name>A0A0W0ZI19_9GAMM</name>
<protein>
    <recommendedName>
        <fullName evidence="7">Glutathione hydrolase proenzyme</fullName>
        <ecNumber evidence="7">2.3.2.2</ecNumber>
        <ecNumber evidence="7">3.4.19.13</ecNumber>
    </recommendedName>
    <component>
        <recommendedName>
            <fullName evidence="7">Glutathione hydrolase large chain</fullName>
        </recommendedName>
    </component>
    <component>
        <recommendedName>
            <fullName evidence="7">Glutathione hydrolase small chain</fullName>
        </recommendedName>
    </component>
</protein>
<sequence>MNLRKLFQGFCLITSSINFLYFPTHAVAGQNNTLPPGYAIASANPLATSAGLEVLANGGNAFDAAVAVSAVLAVVEPYHSGLGGGGFWLLHHESQHKNIFIDGREVAPQAAKKDMYLAPDGHVIPGLSLNGGLAAAIPGEPAALVYIAKNYGRLPLAKTLAPAIKLAQEGFLVDKQLNAFLQNEERLEQIKKYPSTAKIFLKNGRPYRIGERLIQADLAHTLQLIAEQGEQGFYAGEVAERLVQGVNAAGGIWSLTDLTKYQIKVREPLIGAFHNMLIITSPPPSAGGIALLTMFNILSHYPLSSFSKVQWVHYLVESMRLAYWQRERFLGDPDFVTIPVEKLLAAENGRQLSTLISPNKALPSMVLQGQAKQHPAKQTDISNTTHISIIDAEGNRVAATMSINYIFGSSVVAEGTGVLLNDEMDDFSTKVGVENVFGLVGGDKNAIAPGKRPLSSMTPTFLELPNRVAILGTPGGSRIPTMVLIASLVFHDAYGAISMVSAMRFHHQYLPDVLQFEPDTFPPAIQEALKAMGYHLIQLERYYGDMQAITWDKQTNILTAASDPRAIGLAASIVNAPSGYGHGARF</sequence>
<gene>
    <name evidence="9" type="ORF">Lste_1625</name>
</gene>
<comment type="PTM">
    <text evidence="7">Cleaved by autocatalysis into a large and a small subunit.</text>
</comment>
<dbReference type="PANTHER" id="PTHR43199:SF6">
    <property type="entry name" value="GLUTATHIONE HYDROLASE PROENZYME"/>
    <property type="match status" value="1"/>
</dbReference>
<dbReference type="InterPro" id="IPR043138">
    <property type="entry name" value="GGT_lsub"/>
</dbReference>
<feature type="signal peptide" evidence="8">
    <location>
        <begin position="1"/>
        <end position="26"/>
    </location>
</feature>
<dbReference type="Gene3D" id="3.60.20.40">
    <property type="match status" value="1"/>
</dbReference>
<dbReference type="PATRIC" id="fig|947033.5.peg.1723"/>
<evidence type="ECO:0000256" key="5">
    <source>
        <dbReference type="PIRSR" id="PIRSR600101-1"/>
    </source>
</evidence>
<evidence type="ECO:0000256" key="4">
    <source>
        <dbReference type="ARBA" id="ARBA00047417"/>
    </source>
</evidence>
<dbReference type="EC" id="2.3.2.2" evidence="7"/>
<dbReference type="Proteomes" id="UP000054926">
    <property type="component" value="Unassembled WGS sequence"/>
</dbReference>
<evidence type="ECO:0000313" key="10">
    <source>
        <dbReference type="Proteomes" id="UP000054926"/>
    </source>
</evidence>
<dbReference type="UniPathway" id="UPA00204"/>
<dbReference type="InterPro" id="IPR043137">
    <property type="entry name" value="GGT_ssub_C"/>
</dbReference>
<dbReference type="STRING" id="947033.Lste_1625"/>
<dbReference type="InterPro" id="IPR051792">
    <property type="entry name" value="GGT_bact"/>
</dbReference>
<accession>A0A0W0ZI19</accession>
<evidence type="ECO:0000256" key="3">
    <source>
        <dbReference type="ARBA" id="ARBA00023315"/>
    </source>
</evidence>
<evidence type="ECO:0000256" key="1">
    <source>
        <dbReference type="ARBA" id="ARBA00001049"/>
    </source>
</evidence>
<dbReference type="SUPFAM" id="SSF56235">
    <property type="entry name" value="N-terminal nucleophile aminohydrolases (Ntn hydrolases)"/>
    <property type="match status" value="1"/>
</dbReference>
<evidence type="ECO:0000256" key="7">
    <source>
        <dbReference type="RuleBase" id="RU368036"/>
    </source>
</evidence>
<feature type="binding site" evidence="6">
    <location>
        <position position="476"/>
    </location>
    <ligand>
        <name>L-glutamate</name>
        <dbReference type="ChEBI" id="CHEBI:29985"/>
    </ligand>
</feature>
<dbReference type="OrthoDB" id="5297205at2"/>
<feature type="binding site" evidence="6">
    <location>
        <position position="426"/>
    </location>
    <ligand>
        <name>L-glutamate</name>
        <dbReference type="ChEBI" id="CHEBI:29985"/>
    </ligand>
</feature>
<keyword evidence="8" id="KW-0732">Signal</keyword>
<dbReference type="InterPro" id="IPR029055">
    <property type="entry name" value="Ntn_hydrolases_N"/>
</dbReference>
<dbReference type="Pfam" id="PF01019">
    <property type="entry name" value="G_glu_transpept"/>
    <property type="match status" value="1"/>
</dbReference>
<dbReference type="InterPro" id="IPR000101">
    <property type="entry name" value="GGT_peptidase"/>
</dbReference>
<feature type="binding site" evidence="6">
    <location>
        <position position="104"/>
    </location>
    <ligand>
        <name>L-glutamate</name>
        <dbReference type="ChEBI" id="CHEBI:29985"/>
    </ligand>
</feature>
<comment type="pathway">
    <text evidence="7">Sulfur metabolism; glutathione metabolism.</text>
</comment>
<keyword evidence="10" id="KW-1185">Reference proteome</keyword>
<comment type="catalytic activity">
    <reaction evidence="4 7">
        <text>an N-terminal (5-L-glutamyl)-[peptide] + an alpha-amino acid = 5-L-glutamyl amino acid + an N-terminal L-alpha-aminoacyl-[peptide]</text>
        <dbReference type="Rhea" id="RHEA:23904"/>
        <dbReference type="Rhea" id="RHEA-COMP:9780"/>
        <dbReference type="Rhea" id="RHEA-COMP:9795"/>
        <dbReference type="ChEBI" id="CHEBI:77644"/>
        <dbReference type="ChEBI" id="CHEBI:78597"/>
        <dbReference type="ChEBI" id="CHEBI:78599"/>
        <dbReference type="ChEBI" id="CHEBI:78608"/>
        <dbReference type="EC" id="2.3.2.2"/>
    </reaction>
</comment>